<feature type="transmembrane region" description="Helical" evidence="7">
    <location>
        <begin position="91"/>
        <end position="122"/>
    </location>
</feature>
<dbReference type="Ensembl" id="ENSELUT00000094414.1">
    <property type="protein sequence ID" value="ENSELUP00000090026.1"/>
    <property type="gene ID" value="ENSELUG00000038222.1"/>
</dbReference>
<evidence type="ECO:0000256" key="4">
    <source>
        <dbReference type="ARBA" id="ARBA00022989"/>
    </source>
</evidence>
<dbReference type="GO" id="GO:0005886">
    <property type="term" value="C:plasma membrane"/>
    <property type="evidence" value="ECO:0007669"/>
    <property type="project" value="TreeGrafter"/>
</dbReference>
<feature type="region of interest" description="Disordered" evidence="6">
    <location>
        <begin position="218"/>
        <end position="251"/>
    </location>
</feature>
<evidence type="ECO:0008006" key="10">
    <source>
        <dbReference type="Google" id="ProtNLM"/>
    </source>
</evidence>
<dbReference type="AlphaFoldDB" id="A0AAY5KMS2"/>
<evidence type="ECO:0000256" key="6">
    <source>
        <dbReference type="SAM" id="MobiDB-lite"/>
    </source>
</evidence>
<evidence type="ECO:0000256" key="1">
    <source>
        <dbReference type="ARBA" id="ARBA00004141"/>
    </source>
</evidence>
<dbReference type="PANTHER" id="PTHR28628:SF3">
    <property type="entry name" value="TRANSMEMBRANE PROTEIN 88"/>
    <property type="match status" value="1"/>
</dbReference>
<dbReference type="PANTHER" id="PTHR28628">
    <property type="entry name" value="TRANSMEMBRANE PROTEIN 88-RELATED"/>
    <property type="match status" value="1"/>
</dbReference>
<dbReference type="GO" id="GO:0030165">
    <property type="term" value="F:PDZ domain binding"/>
    <property type="evidence" value="ECO:0007669"/>
    <property type="project" value="TreeGrafter"/>
</dbReference>
<accession>A0AAY5KMS2</accession>
<evidence type="ECO:0000256" key="3">
    <source>
        <dbReference type="ARBA" id="ARBA00022692"/>
    </source>
</evidence>
<name>A0AAY5KMS2_ESOLU</name>
<feature type="compositionally biased region" description="Low complexity" evidence="6">
    <location>
        <begin position="29"/>
        <end position="49"/>
    </location>
</feature>
<reference evidence="8 9" key="1">
    <citation type="submission" date="2020-02" db="EMBL/GenBank/DDBJ databases">
        <title>Esox lucius (northern pike) genome, fEsoLuc1, primary haplotype.</title>
        <authorList>
            <person name="Myers G."/>
            <person name="Karagic N."/>
            <person name="Meyer A."/>
            <person name="Pippel M."/>
            <person name="Reichard M."/>
            <person name="Winkler S."/>
            <person name="Tracey A."/>
            <person name="Sims Y."/>
            <person name="Howe K."/>
            <person name="Rhie A."/>
            <person name="Formenti G."/>
            <person name="Durbin R."/>
            <person name="Fedrigo O."/>
            <person name="Jarvis E.D."/>
        </authorList>
    </citation>
    <scope>NUCLEOTIDE SEQUENCE [LARGE SCALE GENOMIC DNA]</scope>
</reference>
<comment type="similarity">
    <text evidence="2">Belongs to the TMEM88 family.</text>
</comment>
<reference evidence="8" key="3">
    <citation type="submission" date="2025-09" db="UniProtKB">
        <authorList>
            <consortium name="Ensembl"/>
        </authorList>
    </citation>
    <scope>IDENTIFICATION</scope>
</reference>
<evidence type="ECO:0000313" key="9">
    <source>
        <dbReference type="Proteomes" id="UP000265140"/>
    </source>
</evidence>
<evidence type="ECO:0000256" key="7">
    <source>
        <dbReference type="SAM" id="Phobius"/>
    </source>
</evidence>
<dbReference type="GeneTree" id="ENSGT00940000169705"/>
<comment type="subcellular location">
    <subcellularLocation>
        <location evidence="1">Membrane</location>
        <topology evidence="1">Multi-pass membrane protein</topology>
    </subcellularLocation>
</comment>
<proteinExistence type="inferred from homology"/>
<keyword evidence="3 7" id="KW-0812">Transmembrane</keyword>
<evidence type="ECO:0000256" key="2">
    <source>
        <dbReference type="ARBA" id="ARBA00005734"/>
    </source>
</evidence>
<dbReference type="Proteomes" id="UP000265140">
    <property type="component" value="Chromosome 7"/>
</dbReference>
<organism evidence="8 9">
    <name type="scientific">Esox lucius</name>
    <name type="common">Northern pike</name>
    <dbReference type="NCBI Taxonomy" id="8010"/>
    <lineage>
        <taxon>Eukaryota</taxon>
        <taxon>Metazoa</taxon>
        <taxon>Chordata</taxon>
        <taxon>Craniata</taxon>
        <taxon>Vertebrata</taxon>
        <taxon>Euteleostomi</taxon>
        <taxon>Actinopterygii</taxon>
        <taxon>Neopterygii</taxon>
        <taxon>Teleostei</taxon>
        <taxon>Protacanthopterygii</taxon>
        <taxon>Esociformes</taxon>
        <taxon>Esocidae</taxon>
        <taxon>Esox</taxon>
    </lineage>
</organism>
<evidence type="ECO:0000256" key="5">
    <source>
        <dbReference type="ARBA" id="ARBA00023136"/>
    </source>
</evidence>
<feature type="region of interest" description="Disordered" evidence="6">
    <location>
        <begin position="131"/>
        <end position="153"/>
    </location>
</feature>
<keyword evidence="4 7" id="KW-1133">Transmembrane helix</keyword>
<keyword evidence="5 7" id="KW-0472">Membrane</keyword>
<keyword evidence="9" id="KW-1185">Reference proteome</keyword>
<reference evidence="8" key="2">
    <citation type="submission" date="2025-08" db="UniProtKB">
        <authorList>
            <consortium name="Ensembl"/>
        </authorList>
    </citation>
    <scope>IDENTIFICATION</scope>
</reference>
<evidence type="ECO:0000313" key="8">
    <source>
        <dbReference type="Ensembl" id="ENSELUP00000090026.1"/>
    </source>
</evidence>
<dbReference type="InterPro" id="IPR033355">
    <property type="entry name" value="TMEM88"/>
</dbReference>
<sequence>MSLPRTGTLEKGVTQPNHMNNEEPPSPLPSHLQHSGSVTSVPGSPTGTSVVVVPPPYSVTGSVAGGTDAPLELRGSLDCWACSVLVTAQNLIIALVNGVLASIVFSTILTPALVMVVFGFLCHSTVRRSSGRKPVTQRDRDGDEGGTDTQEQCSPTVHPCIVQTCWMTVAVWPCWWWASSWSPPSWSWLWLPTAAWPVTFSWASASFPTAELSTRTCPPRTTAEGSAVASLGPRNGRGKAVSGCERSRCRP</sequence>
<protein>
    <recommendedName>
        <fullName evidence="10">Transmembrane protein 88 b</fullName>
    </recommendedName>
</protein>
<feature type="region of interest" description="Disordered" evidence="6">
    <location>
        <begin position="1"/>
        <end position="49"/>
    </location>
</feature>